<dbReference type="PANTHER" id="PTHR47706:SF1">
    <property type="entry name" value="CIPA-LIKE, PUTATIVE (AFU_ORTHOLOGUE AFUA_1G12460)-RELATED"/>
    <property type="match status" value="1"/>
</dbReference>
<dbReference type="InterPro" id="IPR036291">
    <property type="entry name" value="NAD(P)-bd_dom_sf"/>
</dbReference>
<protein>
    <recommendedName>
        <fullName evidence="4">NAD(P)-binding domain-containing protein</fullName>
    </recommendedName>
</protein>
<gene>
    <name evidence="6" type="ORF">PCL_04464</name>
    <name evidence="5" type="ORF">Purlil1_2091</name>
</gene>
<dbReference type="Proteomes" id="UP001287286">
    <property type="component" value="Unassembled WGS sequence"/>
</dbReference>
<dbReference type="InterPro" id="IPR051609">
    <property type="entry name" value="NmrA/Isoflavone_reductase-like"/>
</dbReference>
<dbReference type="Pfam" id="PF13460">
    <property type="entry name" value="NAD_binding_10"/>
    <property type="match status" value="1"/>
</dbReference>
<evidence type="ECO:0000313" key="6">
    <source>
        <dbReference type="EMBL" id="PWI66958.1"/>
    </source>
</evidence>
<dbReference type="Proteomes" id="UP000245956">
    <property type="component" value="Unassembled WGS sequence"/>
</dbReference>
<accession>A0A2U3DXH2</accession>
<evidence type="ECO:0000313" key="5">
    <source>
        <dbReference type="EMBL" id="KAK4093757.1"/>
    </source>
</evidence>
<dbReference type="EMBL" id="LCWV01000021">
    <property type="protein sequence ID" value="PWI66958.1"/>
    <property type="molecule type" value="Genomic_DNA"/>
</dbReference>
<dbReference type="GO" id="GO:0016491">
    <property type="term" value="F:oxidoreductase activity"/>
    <property type="evidence" value="ECO:0007669"/>
    <property type="project" value="UniProtKB-KW"/>
</dbReference>
<evidence type="ECO:0000256" key="3">
    <source>
        <dbReference type="ARBA" id="ARBA00023002"/>
    </source>
</evidence>
<dbReference type="SUPFAM" id="SSF51735">
    <property type="entry name" value="NAD(P)-binding Rossmann-fold domains"/>
    <property type="match status" value="1"/>
</dbReference>
<keyword evidence="2" id="KW-0521">NADP</keyword>
<dbReference type="PANTHER" id="PTHR47706">
    <property type="entry name" value="NMRA-LIKE FAMILY PROTEIN"/>
    <property type="match status" value="1"/>
</dbReference>
<reference evidence="5 8" key="4">
    <citation type="journal article" date="2024" name="Microbiol. Resour. Announc.">
        <title>Genome annotations for the ascomycete fungi Trichoderma harzianum, Trichoderma aggressivum, and Purpureocillium lilacinum.</title>
        <authorList>
            <person name="Beijen E.P.W."/>
            <person name="Ohm R.A."/>
        </authorList>
    </citation>
    <scope>NUCLEOTIDE SEQUENCE [LARGE SCALE GENOMIC DNA]</scope>
    <source>
        <strain evidence="5 8">CBS 150709</strain>
    </source>
</reference>
<keyword evidence="3" id="KW-0560">Oxidoreductase</keyword>
<dbReference type="Gene3D" id="3.40.50.720">
    <property type="entry name" value="NAD(P)-binding Rossmann-like Domain"/>
    <property type="match status" value="1"/>
</dbReference>
<evidence type="ECO:0000259" key="4">
    <source>
        <dbReference type="Pfam" id="PF13460"/>
    </source>
</evidence>
<comment type="similarity">
    <text evidence="1">Belongs to the NmrA-type oxidoreductase family. Isoflavone reductase subfamily.</text>
</comment>
<reference evidence="5" key="3">
    <citation type="submission" date="2023-11" db="EMBL/GenBank/DDBJ databases">
        <authorList>
            <person name="Beijen E."/>
            <person name="Ohm R.A."/>
        </authorList>
    </citation>
    <scope>NUCLEOTIDE SEQUENCE</scope>
    <source>
        <strain evidence="5">CBS 150709</strain>
    </source>
</reference>
<proteinExistence type="inferred from homology"/>
<keyword evidence="8" id="KW-1185">Reference proteome</keyword>
<feature type="domain" description="NAD(P)-binding" evidence="4">
    <location>
        <begin position="12"/>
        <end position="149"/>
    </location>
</feature>
<evidence type="ECO:0000313" key="8">
    <source>
        <dbReference type="Proteomes" id="UP001287286"/>
    </source>
</evidence>
<dbReference type="AlphaFoldDB" id="A0A2U3DXH2"/>
<name>A0A2U3DXH2_PURLI</name>
<sequence>MALIKNVALIGKGLFGSAVLPALVDAGFNVTVFSRSEKNKDALPADVAHAKVDYESVDSMTEAFRGQDAIVSTIGFDSILAQKPMIDAAVTAGVKRFIPADYTSFSTDPTAAQLPQHLPLKAVQTHLQDYAQAGRLEYTIVATGVFLEFLIDYGFAVNLKEKSAQLWGEGDHPVSATSLAAAARAVAAVLKNPEETKNRAVFVHELVVSQAQILTLGKEIAPAGTEWTVAKFEDPKAEFENRLQAVLQKPEMSTIMALIVATLLSGKFKAQFGQLDNDLLGVRMLTEDDLKARVASALS</sequence>
<organism evidence="6 7">
    <name type="scientific">Purpureocillium lilacinum</name>
    <name type="common">Paecilomyces lilacinus</name>
    <dbReference type="NCBI Taxonomy" id="33203"/>
    <lineage>
        <taxon>Eukaryota</taxon>
        <taxon>Fungi</taxon>
        <taxon>Dikarya</taxon>
        <taxon>Ascomycota</taxon>
        <taxon>Pezizomycotina</taxon>
        <taxon>Sordariomycetes</taxon>
        <taxon>Hypocreomycetidae</taxon>
        <taxon>Hypocreales</taxon>
        <taxon>Ophiocordycipitaceae</taxon>
        <taxon>Purpureocillium</taxon>
    </lineage>
</organism>
<comment type="caution">
    <text evidence="6">The sequence shown here is derived from an EMBL/GenBank/DDBJ whole genome shotgun (WGS) entry which is preliminary data.</text>
</comment>
<evidence type="ECO:0000256" key="1">
    <source>
        <dbReference type="ARBA" id="ARBA00005725"/>
    </source>
</evidence>
<reference evidence="6" key="1">
    <citation type="submission" date="2015-05" db="EMBL/GenBank/DDBJ databases">
        <authorList>
            <person name="Wang D.B."/>
            <person name="Wang M."/>
        </authorList>
    </citation>
    <scope>NUCLEOTIDE SEQUENCE</scope>
    <source>
        <strain evidence="6">36-1</strain>
    </source>
</reference>
<dbReference type="EMBL" id="JAWRVI010000005">
    <property type="protein sequence ID" value="KAK4093757.1"/>
    <property type="molecule type" value="Genomic_DNA"/>
</dbReference>
<reference evidence="6 7" key="2">
    <citation type="journal article" date="2016" name="Front. Microbiol.">
        <title>Genome and transcriptome sequences reveal the specific parasitism of the nematophagous Purpureocillium lilacinum 36-1.</title>
        <authorList>
            <person name="Xie J."/>
            <person name="Li S."/>
            <person name="Mo C."/>
            <person name="Xiao X."/>
            <person name="Peng D."/>
            <person name="Wang G."/>
            <person name="Xiao Y."/>
        </authorList>
    </citation>
    <scope>NUCLEOTIDE SEQUENCE [LARGE SCALE GENOMIC DNA]</scope>
    <source>
        <strain evidence="6 7">36-1</strain>
    </source>
</reference>
<evidence type="ECO:0000313" key="7">
    <source>
        <dbReference type="Proteomes" id="UP000245956"/>
    </source>
</evidence>
<evidence type="ECO:0000256" key="2">
    <source>
        <dbReference type="ARBA" id="ARBA00022857"/>
    </source>
</evidence>
<dbReference type="InterPro" id="IPR016040">
    <property type="entry name" value="NAD(P)-bd_dom"/>
</dbReference>